<dbReference type="SUPFAM" id="SSF56112">
    <property type="entry name" value="Protein kinase-like (PK-like)"/>
    <property type="match status" value="1"/>
</dbReference>
<dbReference type="FunFam" id="3.30.200.20:FF:000348">
    <property type="entry name" value="Serine/threonine protein kinase"/>
    <property type="match status" value="1"/>
</dbReference>
<comment type="subcellular location">
    <subcellularLocation>
        <location evidence="1">Cell membrane</location>
        <topology evidence="1">Single-pass membrane protein</topology>
    </subcellularLocation>
</comment>
<keyword evidence="3" id="KW-1003">Cell membrane</keyword>
<feature type="compositionally biased region" description="Polar residues" evidence="13">
    <location>
        <begin position="268"/>
        <end position="297"/>
    </location>
</feature>
<dbReference type="EMBL" id="LKTM01000068">
    <property type="protein sequence ID" value="KQH79797.1"/>
    <property type="molecule type" value="Genomic_DNA"/>
</dbReference>
<dbReference type="RefSeq" id="WP_055577363.1">
    <property type="nucleotide sequence ID" value="NZ_LKTM01000068.1"/>
</dbReference>
<evidence type="ECO:0000256" key="5">
    <source>
        <dbReference type="ARBA" id="ARBA00022679"/>
    </source>
</evidence>
<dbReference type="InterPro" id="IPR008271">
    <property type="entry name" value="Ser/Thr_kinase_AS"/>
</dbReference>
<dbReference type="Proteomes" id="UP000051677">
    <property type="component" value="Unassembled WGS sequence"/>
</dbReference>
<feature type="compositionally biased region" description="Low complexity" evidence="13">
    <location>
        <begin position="310"/>
        <end position="326"/>
    </location>
</feature>
<evidence type="ECO:0000259" key="14">
    <source>
        <dbReference type="PROSITE" id="PS50011"/>
    </source>
</evidence>
<feature type="domain" description="Protein kinase" evidence="14">
    <location>
        <begin position="9"/>
        <end position="268"/>
    </location>
</feature>
<accession>A0A0Q2QIU6</accession>
<keyword evidence="10" id="KW-1133">Transmembrane helix</keyword>
<dbReference type="OrthoDB" id="9762169at2"/>
<evidence type="ECO:0000256" key="4">
    <source>
        <dbReference type="ARBA" id="ARBA00022527"/>
    </source>
</evidence>
<dbReference type="GO" id="GO:0005524">
    <property type="term" value="F:ATP binding"/>
    <property type="evidence" value="ECO:0007669"/>
    <property type="project" value="UniProtKB-UniRule"/>
</dbReference>
<dbReference type="GO" id="GO:0080090">
    <property type="term" value="P:regulation of primary metabolic process"/>
    <property type="evidence" value="ECO:0007669"/>
    <property type="project" value="UniProtKB-ARBA"/>
</dbReference>
<proteinExistence type="predicted"/>
<dbReference type="FunFam" id="1.10.510.10:FF:000021">
    <property type="entry name" value="Serine/threonine protein kinase"/>
    <property type="match status" value="1"/>
</dbReference>
<evidence type="ECO:0000313" key="15">
    <source>
        <dbReference type="EMBL" id="KQH79797.1"/>
    </source>
</evidence>
<keyword evidence="5" id="KW-0808">Transferase</keyword>
<sequence>MDGVEFGRYRLIELLGRGGMGEVWRAHDTAIDRTVAIKLLLPHFAQDEKFEERFRREAHAAARLDDPHVVPIYDLGEIDGRLFVSMRLINGQDLQTLLGAGPLETQRAVAIVEQIAKALHAAHKAGLIHRDIKPSNILVAEDDFAYLIDFGIARAAGETGLTSTGATIGTWSYMAPERFSTGQAEASSDIYALACVLYQCLTGELPFPAVALEQIAVAHMTTTPPKPSVQRPSIPASMDSVIATGLAKDPSARHATTIELAEAARNALNTPDSRAPATPSQPKPSASRPATLSAPTSQPDTLPSPPVTPTPRTRASATAATQQARPARPPSNRPPSPSPRSAAPTTRESGRWRRKSVVIPAAVLTAAAVTAATFVMLRDNGPKVSRHGPASGSSVAALPPSPYGPQTVLPINGLHRANGVAVDANGAVYVSDAMNVRNSDDRLLTLAPGSTGSAVLPLAGLEGVGGVAANSAGDLYVIGGTSNGTQRVLKFSAGSTRSEVLPFPDIGPGHGLDGVAVDTTGAVYVTDNPLSHYAPPRVMKLAAGSSRADVLPFAELDSPVGIAVDSAGAVYITDKNRVLKLAAGSTRTDVLPIAGSTGVAVDARGAVYVTSGYKVLKLAAGAARADALPFAGLTNPLSVAVDENGSVYVTNENQVLKLPVR</sequence>
<dbReference type="SUPFAM" id="SSF101898">
    <property type="entry name" value="NHL repeat"/>
    <property type="match status" value="1"/>
</dbReference>
<feature type="compositionally biased region" description="Pro residues" evidence="13">
    <location>
        <begin position="327"/>
        <end position="338"/>
    </location>
</feature>
<evidence type="ECO:0000256" key="7">
    <source>
        <dbReference type="ARBA" id="ARBA00022741"/>
    </source>
</evidence>
<dbReference type="Gene3D" id="3.30.200.20">
    <property type="entry name" value="Phosphorylase Kinase, domain 1"/>
    <property type="match status" value="1"/>
</dbReference>
<comment type="caution">
    <text evidence="15">The sequence shown here is derived from an EMBL/GenBank/DDBJ whole genome shotgun (WGS) entry which is preliminary data.</text>
</comment>
<dbReference type="InterPro" id="IPR000719">
    <property type="entry name" value="Prot_kinase_dom"/>
</dbReference>
<dbReference type="InterPro" id="IPR011009">
    <property type="entry name" value="Kinase-like_dom_sf"/>
</dbReference>
<dbReference type="Gene3D" id="2.120.10.30">
    <property type="entry name" value="TolB, C-terminal domain"/>
    <property type="match status" value="2"/>
</dbReference>
<evidence type="ECO:0000256" key="10">
    <source>
        <dbReference type="ARBA" id="ARBA00022989"/>
    </source>
</evidence>
<dbReference type="GO" id="GO:0004674">
    <property type="term" value="F:protein serine/threonine kinase activity"/>
    <property type="evidence" value="ECO:0007669"/>
    <property type="project" value="UniProtKB-KW"/>
</dbReference>
<keyword evidence="8" id="KW-0418">Kinase</keyword>
<dbReference type="GO" id="GO:0005886">
    <property type="term" value="C:plasma membrane"/>
    <property type="evidence" value="ECO:0007669"/>
    <property type="project" value="UniProtKB-SubCell"/>
</dbReference>
<evidence type="ECO:0000256" key="3">
    <source>
        <dbReference type="ARBA" id="ARBA00022475"/>
    </source>
</evidence>
<dbReference type="InterPro" id="IPR011042">
    <property type="entry name" value="6-blade_b-propeller_TolB-like"/>
</dbReference>
<reference evidence="15 16" key="1">
    <citation type="submission" date="2015-10" db="EMBL/GenBank/DDBJ databases">
        <title>Mycobacterium gordonae draft genome assembly.</title>
        <authorList>
            <person name="Ustinova V."/>
            <person name="Smirnova T."/>
            <person name="Blagodatskikh K."/>
            <person name="Varlamov D."/>
            <person name="Larionova E."/>
            <person name="Chernousova L."/>
        </authorList>
    </citation>
    <scope>NUCLEOTIDE SEQUENCE [LARGE SCALE GENOMIC DNA]</scope>
    <source>
        <strain evidence="15 16">CTRI 14-8773</strain>
    </source>
</reference>
<organism evidence="15 16">
    <name type="scientific">Mycobacterium gordonae</name>
    <dbReference type="NCBI Taxonomy" id="1778"/>
    <lineage>
        <taxon>Bacteria</taxon>
        <taxon>Bacillati</taxon>
        <taxon>Actinomycetota</taxon>
        <taxon>Actinomycetes</taxon>
        <taxon>Mycobacteriales</taxon>
        <taxon>Mycobacteriaceae</taxon>
        <taxon>Mycobacterium</taxon>
    </lineage>
</organism>
<evidence type="ECO:0000256" key="1">
    <source>
        <dbReference type="ARBA" id="ARBA00004162"/>
    </source>
</evidence>
<dbReference type="PROSITE" id="PS50011">
    <property type="entry name" value="PROTEIN_KINASE_DOM"/>
    <property type="match status" value="1"/>
</dbReference>
<evidence type="ECO:0000256" key="13">
    <source>
        <dbReference type="SAM" id="MobiDB-lite"/>
    </source>
</evidence>
<feature type="binding site" evidence="12">
    <location>
        <position position="38"/>
    </location>
    <ligand>
        <name>ATP</name>
        <dbReference type="ChEBI" id="CHEBI:30616"/>
    </ligand>
</feature>
<keyword evidence="4" id="KW-0723">Serine/threonine-protein kinase</keyword>
<dbReference type="SMART" id="SM00220">
    <property type="entry name" value="S_TKc"/>
    <property type="match status" value="1"/>
</dbReference>
<dbReference type="Pfam" id="PF00069">
    <property type="entry name" value="Pkinase"/>
    <property type="match status" value="1"/>
</dbReference>
<evidence type="ECO:0000256" key="8">
    <source>
        <dbReference type="ARBA" id="ARBA00022777"/>
    </source>
</evidence>
<gene>
    <name evidence="15" type="ORF">AO501_13845</name>
</gene>
<evidence type="ECO:0000313" key="16">
    <source>
        <dbReference type="Proteomes" id="UP000051677"/>
    </source>
</evidence>
<evidence type="ECO:0000256" key="9">
    <source>
        <dbReference type="ARBA" id="ARBA00022840"/>
    </source>
</evidence>
<evidence type="ECO:0000256" key="12">
    <source>
        <dbReference type="PROSITE-ProRule" id="PRU10141"/>
    </source>
</evidence>
<name>A0A0Q2QIU6_MYCGO</name>
<keyword evidence="6" id="KW-0812">Transmembrane</keyword>
<dbReference type="PROSITE" id="PS00108">
    <property type="entry name" value="PROTEIN_KINASE_ST"/>
    <property type="match status" value="1"/>
</dbReference>
<evidence type="ECO:0000256" key="11">
    <source>
        <dbReference type="ARBA" id="ARBA00023136"/>
    </source>
</evidence>
<dbReference type="CDD" id="cd14014">
    <property type="entry name" value="STKc_PknB_like"/>
    <property type="match status" value="1"/>
</dbReference>
<keyword evidence="9 12" id="KW-0067">ATP-binding</keyword>
<dbReference type="InterPro" id="IPR017441">
    <property type="entry name" value="Protein_kinase_ATP_BS"/>
</dbReference>
<protein>
    <recommendedName>
        <fullName evidence="2">non-specific serine/threonine protein kinase</fullName>
        <ecNumber evidence="2">2.7.11.1</ecNumber>
    </recommendedName>
</protein>
<dbReference type="PANTHER" id="PTHR43289:SF6">
    <property type="entry name" value="SERINE_THREONINE-PROTEIN KINASE NEKL-3"/>
    <property type="match status" value="1"/>
</dbReference>
<keyword evidence="7 12" id="KW-0547">Nucleotide-binding</keyword>
<dbReference type="Gene3D" id="1.10.510.10">
    <property type="entry name" value="Transferase(Phosphotransferase) domain 1"/>
    <property type="match status" value="1"/>
</dbReference>
<keyword evidence="11" id="KW-0472">Membrane</keyword>
<evidence type="ECO:0000256" key="6">
    <source>
        <dbReference type="ARBA" id="ARBA00022692"/>
    </source>
</evidence>
<dbReference type="PROSITE" id="PS00107">
    <property type="entry name" value="PROTEIN_KINASE_ATP"/>
    <property type="match status" value="1"/>
</dbReference>
<dbReference type="AlphaFoldDB" id="A0A0Q2QIU6"/>
<feature type="region of interest" description="Disordered" evidence="13">
    <location>
        <begin position="268"/>
        <end position="353"/>
    </location>
</feature>
<evidence type="ECO:0000256" key="2">
    <source>
        <dbReference type="ARBA" id="ARBA00012513"/>
    </source>
</evidence>
<dbReference type="PANTHER" id="PTHR43289">
    <property type="entry name" value="MITOGEN-ACTIVATED PROTEIN KINASE KINASE KINASE 20-RELATED"/>
    <property type="match status" value="1"/>
</dbReference>
<dbReference type="EC" id="2.7.11.1" evidence="2"/>